<dbReference type="Proteomes" id="UP000829398">
    <property type="component" value="Chromosome 1"/>
</dbReference>
<comment type="caution">
    <text evidence="1">The sequence shown here is derived from an EMBL/GenBank/DDBJ whole genome shotgun (WGS) entry which is preliminary data.</text>
</comment>
<reference evidence="2" key="1">
    <citation type="journal article" date="2023" name="Hortic. Res.">
        <title>A chromosome-level phased genome enabling allele-level studies in sweet orange: a case study on citrus Huanglongbing tolerance.</title>
        <authorList>
            <person name="Wu B."/>
            <person name="Yu Q."/>
            <person name="Deng Z."/>
            <person name="Duan Y."/>
            <person name="Luo F."/>
            <person name="Gmitter F. Jr."/>
        </authorList>
    </citation>
    <scope>NUCLEOTIDE SEQUENCE [LARGE SCALE GENOMIC DNA]</scope>
    <source>
        <strain evidence="2">cv. Valencia</strain>
    </source>
</reference>
<dbReference type="EMBL" id="CM039170">
    <property type="protein sequence ID" value="KAH9805333.1"/>
    <property type="molecule type" value="Genomic_DNA"/>
</dbReference>
<gene>
    <name evidence="1" type="ORF">KPL71_002391</name>
</gene>
<evidence type="ECO:0000313" key="1">
    <source>
        <dbReference type="EMBL" id="KAH9805333.1"/>
    </source>
</evidence>
<sequence>MVDDERLKDPSGQPCAKQSQSLKHLSVVAIMFCIFRIFSTFLGCLSIYRDALPVYSFAKMEILRMVGAVFSLLLFLQFWGIFASGFAIQSKVCGADHIAYSNSNEVELFYINGNLVDKFSFCKVIQFHYANHCIFEGYSGSDYCRLDLSLAKLSFSPGRKNLQKEVKEEPKTHDAGQNFHPREEKNYSGSLSTTKKVGIAATGLFVMSCALLCPCFYKKRKATAHTVLARDPNSMDSASSLDVNSGSEKVSGADKVPPSPMRVPPSPSRFTMSPKLNRIGSVHLNMSQVVKATRNFSPSLRIGEGGFGTVYKAQLEDGLLVAIKRAKKEQFENLQTEFSSEVELLSKIDHRNLVKLLGFVDKGNERLIITEFVPNGTLREHLDGQYGKTLDFNQRLEIAIDVAHGLTYLHLYAEKQIIHRDVKSSNILLTESMRAKVADFGFARLGPMDSDRTHISTKVKGTVGYLDPEYMKTYQLTTKSDVYSFGVLLLEILTGRRPVELKRPPEERVTLRWKLVGYVGSLKVYIVFVVQAFKRYNEGNLLDMVDPSIKEVIRMEILTKMFGLAIQCAAPIRNDRPDMKSVGEQLWAIRADSLKSLKKG</sequence>
<accession>A0ACB8P5Z0</accession>
<proteinExistence type="predicted"/>
<organism evidence="1 2">
    <name type="scientific">Citrus sinensis</name>
    <name type="common">Sweet orange</name>
    <name type="synonym">Citrus aurantium var. sinensis</name>
    <dbReference type="NCBI Taxonomy" id="2711"/>
    <lineage>
        <taxon>Eukaryota</taxon>
        <taxon>Viridiplantae</taxon>
        <taxon>Streptophyta</taxon>
        <taxon>Embryophyta</taxon>
        <taxon>Tracheophyta</taxon>
        <taxon>Spermatophyta</taxon>
        <taxon>Magnoliopsida</taxon>
        <taxon>eudicotyledons</taxon>
        <taxon>Gunneridae</taxon>
        <taxon>Pentapetalae</taxon>
        <taxon>rosids</taxon>
        <taxon>malvids</taxon>
        <taxon>Sapindales</taxon>
        <taxon>Rutaceae</taxon>
        <taxon>Aurantioideae</taxon>
        <taxon>Citrus</taxon>
    </lineage>
</organism>
<evidence type="ECO:0000313" key="2">
    <source>
        <dbReference type="Proteomes" id="UP000829398"/>
    </source>
</evidence>
<keyword evidence="2" id="KW-1185">Reference proteome</keyword>
<name>A0ACB8P5Z0_CITSI</name>
<protein>
    <submittedName>
        <fullName evidence="1">Calmodulin-binding receptor-like cytoplasmic kinase 3</fullName>
    </submittedName>
</protein>